<dbReference type="AlphaFoldDB" id="A0A3N4HNQ5"/>
<keyword evidence="2" id="KW-1185">Reference proteome</keyword>
<name>A0A3N4HNQ5_ASCIM</name>
<dbReference type="Proteomes" id="UP000275078">
    <property type="component" value="Unassembled WGS sequence"/>
</dbReference>
<accession>A0A3N4HNQ5</accession>
<dbReference type="EMBL" id="ML119949">
    <property type="protein sequence ID" value="RPA71284.1"/>
    <property type="molecule type" value="Genomic_DNA"/>
</dbReference>
<proteinExistence type="predicted"/>
<sequence length="127" mass="14729">MSGKIKKRKKKTRRRFDPSFTRGVYLLLASRPSTRLAPKIIGKGTRENPFVIQDDLDNADCSHSEGDCPTDWDSELDGDFGGMNPTFDDGTPERLEKESEELVRRWGEWEAKMKKACCKRKYYKYNT</sequence>
<gene>
    <name evidence="1" type="ORF">BJ508DRAFT_315752</name>
</gene>
<organism evidence="1 2">
    <name type="scientific">Ascobolus immersus RN42</name>
    <dbReference type="NCBI Taxonomy" id="1160509"/>
    <lineage>
        <taxon>Eukaryota</taxon>
        <taxon>Fungi</taxon>
        <taxon>Dikarya</taxon>
        <taxon>Ascomycota</taxon>
        <taxon>Pezizomycotina</taxon>
        <taxon>Pezizomycetes</taxon>
        <taxon>Pezizales</taxon>
        <taxon>Ascobolaceae</taxon>
        <taxon>Ascobolus</taxon>
    </lineage>
</organism>
<evidence type="ECO:0000313" key="2">
    <source>
        <dbReference type="Proteomes" id="UP000275078"/>
    </source>
</evidence>
<evidence type="ECO:0000313" key="1">
    <source>
        <dbReference type="EMBL" id="RPA71284.1"/>
    </source>
</evidence>
<protein>
    <submittedName>
        <fullName evidence="1">Uncharacterized protein</fullName>
    </submittedName>
</protein>
<reference evidence="1 2" key="1">
    <citation type="journal article" date="2018" name="Nat. Ecol. Evol.">
        <title>Pezizomycetes genomes reveal the molecular basis of ectomycorrhizal truffle lifestyle.</title>
        <authorList>
            <person name="Murat C."/>
            <person name="Payen T."/>
            <person name="Noel B."/>
            <person name="Kuo A."/>
            <person name="Morin E."/>
            <person name="Chen J."/>
            <person name="Kohler A."/>
            <person name="Krizsan K."/>
            <person name="Balestrini R."/>
            <person name="Da Silva C."/>
            <person name="Montanini B."/>
            <person name="Hainaut M."/>
            <person name="Levati E."/>
            <person name="Barry K.W."/>
            <person name="Belfiori B."/>
            <person name="Cichocki N."/>
            <person name="Clum A."/>
            <person name="Dockter R.B."/>
            <person name="Fauchery L."/>
            <person name="Guy J."/>
            <person name="Iotti M."/>
            <person name="Le Tacon F."/>
            <person name="Lindquist E.A."/>
            <person name="Lipzen A."/>
            <person name="Malagnac F."/>
            <person name="Mello A."/>
            <person name="Molinier V."/>
            <person name="Miyauchi S."/>
            <person name="Poulain J."/>
            <person name="Riccioni C."/>
            <person name="Rubini A."/>
            <person name="Sitrit Y."/>
            <person name="Splivallo R."/>
            <person name="Traeger S."/>
            <person name="Wang M."/>
            <person name="Zifcakova L."/>
            <person name="Wipf D."/>
            <person name="Zambonelli A."/>
            <person name="Paolocci F."/>
            <person name="Nowrousian M."/>
            <person name="Ottonello S."/>
            <person name="Baldrian P."/>
            <person name="Spatafora J.W."/>
            <person name="Henrissat B."/>
            <person name="Nagy L.G."/>
            <person name="Aury J.M."/>
            <person name="Wincker P."/>
            <person name="Grigoriev I.V."/>
            <person name="Bonfante P."/>
            <person name="Martin F.M."/>
        </authorList>
    </citation>
    <scope>NUCLEOTIDE SEQUENCE [LARGE SCALE GENOMIC DNA]</scope>
    <source>
        <strain evidence="1 2">RN42</strain>
    </source>
</reference>